<evidence type="ECO:0000256" key="1">
    <source>
        <dbReference type="ARBA" id="ARBA00004781"/>
    </source>
</evidence>
<keyword evidence="6" id="KW-0521">NADP</keyword>
<dbReference type="InterPro" id="IPR005913">
    <property type="entry name" value="dTDP_dehydrorham_reduct"/>
</dbReference>
<evidence type="ECO:0000256" key="2">
    <source>
        <dbReference type="ARBA" id="ARBA00010944"/>
    </source>
</evidence>
<gene>
    <name evidence="8" type="ORF">GGP71_000434</name>
</gene>
<evidence type="ECO:0000259" key="7">
    <source>
        <dbReference type="Pfam" id="PF04321"/>
    </source>
</evidence>
<sequence>MLFNRVLITGANGLLGQALVHRLSQNREYDVLATARDDAPRFEDGSCGYAPLDVTQPDDVAQIFEDFTPNVVVNCAAMTDVGRCDEHRSEAWAVNARAVKTLAKHCRTSGARLVQVSTDFVFNGKRGPYDEQARPDPVNYYGRTKLAGENAVREAGRANWSIVRTVLLYGTGRDLRRSNIVLWVADQLSQGESLHIVDDQHRTPTHVDDLADGIERLLHHEATGIYHVSGADMVSVYELACAVAQEFGLDASLVEPVPSSFFEDAVERPPRTGFVIDKARDELDYDPRPLDAGLRDVQESLQGFSGS</sequence>
<dbReference type="SUPFAM" id="SSF51735">
    <property type="entry name" value="NAD(P)-binding Rossmann-fold domains"/>
    <property type="match status" value="1"/>
</dbReference>
<keyword evidence="6 8" id="KW-0560">Oxidoreductase</keyword>
<evidence type="ECO:0000313" key="9">
    <source>
        <dbReference type="Proteomes" id="UP001155027"/>
    </source>
</evidence>
<accession>A0A9X2PYR9</accession>
<evidence type="ECO:0000313" key="8">
    <source>
        <dbReference type="EMBL" id="MCS3676538.1"/>
    </source>
</evidence>
<evidence type="ECO:0000256" key="4">
    <source>
        <dbReference type="ARBA" id="ARBA00017099"/>
    </source>
</evidence>
<name>A0A9X2PYR9_9BACT</name>
<protein>
    <recommendedName>
        <fullName evidence="4 6">dTDP-4-dehydrorhamnose reductase</fullName>
        <ecNumber evidence="3 6">1.1.1.133</ecNumber>
    </recommendedName>
</protein>
<dbReference type="PANTHER" id="PTHR10491">
    <property type="entry name" value="DTDP-4-DEHYDRORHAMNOSE REDUCTASE"/>
    <property type="match status" value="1"/>
</dbReference>
<dbReference type="InterPro" id="IPR029903">
    <property type="entry name" value="RmlD-like-bd"/>
</dbReference>
<dbReference type="RefSeq" id="WP_118826786.1">
    <property type="nucleotide sequence ID" value="NZ_CP030369.1"/>
</dbReference>
<evidence type="ECO:0000256" key="6">
    <source>
        <dbReference type="RuleBase" id="RU364082"/>
    </source>
</evidence>
<dbReference type="Pfam" id="PF04321">
    <property type="entry name" value="RmlD_sub_bind"/>
    <property type="match status" value="1"/>
</dbReference>
<dbReference type="InterPro" id="IPR036291">
    <property type="entry name" value="NAD(P)-bd_dom_sf"/>
</dbReference>
<comment type="catalytic activity">
    <reaction evidence="5">
        <text>dTDP-beta-L-rhamnose + NADP(+) = dTDP-4-dehydro-beta-L-rhamnose + NADPH + H(+)</text>
        <dbReference type="Rhea" id="RHEA:21796"/>
        <dbReference type="ChEBI" id="CHEBI:15378"/>
        <dbReference type="ChEBI" id="CHEBI:57510"/>
        <dbReference type="ChEBI" id="CHEBI:57783"/>
        <dbReference type="ChEBI" id="CHEBI:58349"/>
        <dbReference type="ChEBI" id="CHEBI:62830"/>
        <dbReference type="EC" id="1.1.1.133"/>
    </reaction>
</comment>
<feature type="domain" description="RmlD-like substrate binding" evidence="7">
    <location>
        <begin position="5"/>
        <end position="299"/>
    </location>
</feature>
<evidence type="ECO:0000256" key="3">
    <source>
        <dbReference type="ARBA" id="ARBA00012929"/>
    </source>
</evidence>
<dbReference type="CDD" id="cd05254">
    <property type="entry name" value="dTDP_HR_like_SDR_e"/>
    <property type="match status" value="1"/>
</dbReference>
<comment type="function">
    <text evidence="6">Catalyzes the reduction of dTDP-6-deoxy-L-lyxo-4-hexulose to yield dTDP-L-rhamnose.</text>
</comment>
<dbReference type="EC" id="1.1.1.133" evidence="3 6"/>
<dbReference type="PANTHER" id="PTHR10491:SF4">
    <property type="entry name" value="METHIONINE ADENOSYLTRANSFERASE 2 SUBUNIT BETA"/>
    <property type="match status" value="1"/>
</dbReference>
<organism evidence="8 9">
    <name type="scientific">Salinibacter ruber</name>
    <dbReference type="NCBI Taxonomy" id="146919"/>
    <lineage>
        <taxon>Bacteria</taxon>
        <taxon>Pseudomonadati</taxon>
        <taxon>Rhodothermota</taxon>
        <taxon>Rhodothermia</taxon>
        <taxon>Rhodothermales</taxon>
        <taxon>Salinibacteraceae</taxon>
        <taxon>Salinibacter</taxon>
    </lineage>
</organism>
<proteinExistence type="inferred from homology"/>
<dbReference type="Gene3D" id="3.40.50.720">
    <property type="entry name" value="NAD(P)-binding Rossmann-like Domain"/>
    <property type="match status" value="1"/>
</dbReference>
<dbReference type="NCBIfam" id="TIGR01214">
    <property type="entry name" value="rmlD"/>
    <property type="match status" value="1"/>
</dbReference>
<dbReference type="Proteomes" id="UP001155027">
    <property type="component" value="Unassembled WGS sequence"/>
</dbReference>
<dbReference type="EMBL" id="JANUAU010000001">
    <property type="protein sequence ID" value="MCS3676538.1"/>
    <property type="molecule type" value="Genomic_DNA"/>
</dbReference>
<dbReference type="AlphaFoldDB" id="A0A9X2PYR9"/>
<comment type="similarity">
    <text evidence="2 6">Belongs to the dTDP-4-dehydrorhamnose reductase family.</text>
</comment>
<evidence type="ECO:0000256" key="5">
    <source>
        <dbReference type="ARBA" id="ARBA00048200"/>
    </source>
</evidence>
<comment type="pathway">
    <text evidence="1 6">Carbohydrate biosynthesis; dTDP-L-rhamnose biosynthesis.</text>
</comment>
<comment type="caution">
    <text evidence="8">The sequence shown here is derived from an EMBL/GenBank/DDBJ whole genome shotgun (WGS) entry which is preliminary data.</text>
</comment>
<dbReference type="GO" id="GO:0008831">
    <property type="term" value="F:dTDP-4-dehydrorhamnose reductase activity"/>
    <property type="evidence" value="ECO:0007669"/>
    <property type="project" value="UniProtKB-EC"/>
</dbReference>
<reference evidence="8" key="1">
    <citation type="submission" date="2022-08" db="EMBL/GenBank/DDBJ databases">
        <title>Genomic Encyclopedia of Type Strains, Phase V (KMG-V): Genome sequencing to study the core and pangenomes of soil and plant-associated prokaryotes.</title>
        <authorList>
            <person name="Whitman W."/>
        </authorList>
    </citation>
    <scope>NUCLEOTIDE SEQUENCE</scope>
    <source>
        <strain evidence="8">0</strain>
    </source>
</reference>